<feature type="region of interest" description="Disordered" evidence="2">
    <location>
        <begin position="384"/>
        <end position="516"/>
    </location>
</feature>
<comment type="caution">
    <text evidence="3">The sequence shown here is derived from an EMBL/GenBank/DDBJ whole genome shotgun (WGS) entry which is preliminary data.</text>
</comment>
<evidence type="ECO:0000256" key="1">
    <source>
        <dbReference type="SAM" id="Coils"/>
    </source>
</evidence>
<keyword evidence="1" id="KW-0175">Coiled coil</keyword>
<dbReference type="PANTHER" id="PTHR23159:SF31">
    <property type="entry name" value="CENTROSOME-ASSOCIATED PROTEIN CEP250 ISOFORM X1"/>
    <property type="match status" value="1"/>
</dbReference>
<dbReference type="EMBL" id="ANIZ01000461">
    <property type="protein sequence ID" value="ETI54608.1"/>
    <property type="molecule type" value="Genomic_DNA"/>
</dbReference>
<gene>
    <name evidence="3" type="ORF">F443_02608</name>
</gene>
<feature type="coiled-coil region" evidence="1">
    <location>
        <begin position="150"/>
        <end position="296"/>
    </location>
</feature>
<dbReference type="Proteomes" id="UP000018721">
    <property type="component" value="Unassembled WGS sequence"/>
</dbReference>
<dbReference type="HOGENOM" id="CLU_328326_0_0_1"/>
<dbReference type="AlphaFoldDB" id="V9FV12"/>
<sequence length="876" mass="97963">MSSRSSSPSPPLRGSSACPPHRNASDPAHARSPSLGLNVPAPLDLLALAATATSHPDDTGQPEEAPITCPEFIQASVDRESVVEELQEEHHDLQRVHATAIRHTRDLHTRLSQAGSAAQHFIQFCQERHDAIVRELGVTSALLTDERVSVQRLEAELASVASIREEHRRLQVSSAVADRRSQRQIKILERQVVDLRSQLTALTGHPDLVSAPPPALARRLQAQDREVRSSRERIATLERSEKALEDATAQLRRQAEAGNRRLARLREECGEYQQRLESLRDERDQATTQLRGTRERLTKTRSELQSQAEHITSMRSSMSRLEGQVAQWRGANAESQATLTELTAETELLRQDQDRLSRVYNELRDHYAEAYTRFSAVASAMGQTVTLPPPSNFVQAEPRERRRPTPTPPLPSSIHDRPAGSSPSTRAHKTARTPLSSSAPRDTTSSDQALPTSSPQPSTGANNNLVDSTATARSESSSISPTAAQGMLDLGGTSSRSVEHNVGDSDLFGSEDDEEDPNYLAALARSRAELRRSHSHEEHRTDLVRRLPAAPNPDDDGSSSSTANSSSDHFGRGSQLGSSPDASSDGEDDSLSEIDNSRAQNYGAAASARPSSTSQRLIPATTTIPRLQWIPGYERVRRFRAGDVIPWDAHILSSLTVGTISASILKGLLDNVAEWLYPDRIPVPNHDYERLITGDAVQEIMSADPPPWAVLDTSEIPLTFSPNFMIPEFVEKYLVFEDRHMQALWESLHFLPISTVMCRRDPKLPTYHEGRRQRRSRAGEAWTRYLRVVMQVLRLRRCDLDILLDPFFMHLPKSRKPKEWYPRVENDRDTLADALVIVDREDPWRNHYRDRPAEHPSMQIARLRDKFVPPQNRRAF</sequence>
<proteinExistence type="predicted"/>
<feature type="region of interest" description="Disordered" evidence="2">
    <location>
        <begin position="1"/>
        <end position="37"/>
    </location>
</feature>
<evidence type="ECO:0000256" key="2">
    <source>
        <dbReference type="SAM" id="MobiDB-lite"/>
    </source>
</evidence>
<name>V9FV12_PHYNI</name>
<evidence type="ECO:0000313" key="3">
    <source>
        <dbReference type="EMBL" id="ETI54608.1"/>
    </source>
</evidence>
<feature type="compositionally biased region" description="Basic and acidic residues" evidence="2">
    <location>
        <begin position="530"/>
        <end position="545"/>
    </location>
</feature>
<dbReference type="PANTHER" id="PTHR23159">
    <property type="entry name" value="CENTROSOMAL PROTEIN 2"/>
    <property type="match status" value="1"/>
</dbReference>
<protein>
    <recommendedName>
        <fullName evidence="5">Autophagy-related protein 16 domain-containing protein</fullName>
    </recommendedName>
</protein>
<accession>V9FV12</accession>
<keyword evidence="4" id="KW-1185">Reference proteome</keyword>
<evidence type="ECO:0008006" key="5">
    <source>
        <dbReference type="Google" id="ProtNLM"/>
    </source>
</evidence>
<dbReference type="eggNOG" id="ENOG502RGPS">
    <property type="taxonomic scope" value="Eukaryota"/>
</dbReference>
<dbReference type="OrthoDB" id="129638at2759"/>
<dbReference type="Gene3D" id="1.10.287.1490">
    <property type="match status" value="1"/>
</dbReference>
<feature type="compositionally biased region" description="Low complexity" evidence="2">
    <location>
        <begin position="1"/>
        <end position="16"/>
    </location>
</feature>
<feature type="compositionally biased region" description="Polar residues" evidence="2">
    <location>
        <begin position="433"/>
        <end position="483"/>
    </location>
</feature>
<organism evidence="3 4">
    <name type="scientific">Phytophthora nicotianae P1569</name>
    <dbReference type="NCBI Taxonomy" id="1317065"/>
    <lineage>
        <taxon>Eukaryota</taxon>
        <taxon>Sar</taxon>
        <taxon>Stramenopiles</taxon>
        <taxon>Oomycota</taxon>
        <taxon>Peronosporomycetes</taxon>
        <taxon>Peronosporales</taxon>
        <taxon>Peronosporaceae</taxon>
        <taxon>Phytophthora</taxon>
    </lineage>
</organism>
<feature type="region of interest" description="Disordered" evidence="2">
    <location>
        <begin position="530"/>
        <end position="593"/>
    </location>
</feature>
<reference evidence="3 4" key="1">
    <citation type="submission" date="2013-11" db="EMBL/GenBank/DDBJ databases">
        <title>The Genome Sequence of Phytophthora parasitica P1569.</title>
        <authorList>
            <consortium name="The Broad Institute Genomics Platform"/>
            <person name="Russ C."/>
            <person name="Tyler B."/>
            <person name="Panabieres F."/>
            <person name="Shan W."/>
            <person name="Tripathy S."/>
            <person name="Grunwald N."/>
            <person name="Machado M."/>
            <person name="Johnson C.S."/>
            <person name="Arredondo F."/>
            <person name="Hong C."/>
            <person name="Coffey M."/>
            <person name="Young S.K."/>
            <person name="Zeng Q."/>
            <person name="Gargeya S."/>
            <person name="Fitzgerald M."/>
            <person name="Abouelleil A."/>
            <person name="Alvarado L."/>
            <person name="Chapman S.B."/>
            <person name="Gainer-Dewar J."/>
            <person name="Goldberg J."/>
            <person name="Griggs A."/>
            <person name="Gujja S."/>
            <person name="Hansen M."/>
            <person name="Howarth C."/>
            <person name="Imamovic A."/>
            <person name="Ireland A."/>
            <person name="Larimer J."/>
            <person name="McCowan C."/>
            <person name="Murphy C."/>
            <person name="Pearson M."/>
            <person name="Poon T.W."/>
            <person name="Priest M."/>
            <person name="Roberts A."/>
            <person name="Saif S."/>
            <person name="Shea T."/>
            <person name="Sykes S."/>
            <person name="Wortman J."/>
            <person name="Nusbaum C."/>
            <person name="Birren B."/>
        </authorList>
    </citation>
    <scope>NUCLEOTIDE SEQUENCE [LARGE SCALE GENOMIC DNA]</scope>
    <source>
        <strain evidence="3 4">P1569</strain>
    </source>
</reference>
<feature type="compositionally biased region" description="Low complexity" evidence="2">
    <location>
        <begin position="558"/>
        <end position="568"/>
    </location>
</feature>
<evidence type="ECO:0000313" key="4">
    <source>
        <dbReference type="Proteomes" id="UP000018721"/>
    </source>
</evidence>